<name>V6LIE6_9EUKA</name>
<evidence type="ECO:0000313" key="1">
    <source>
        <dbReference type="EMBL" id="EST44088.1"/>
    </source>
</evidence>
<organism evidence="1">
    <name type="scientific">Spironucleus salmonicida</name>
    <dbReference type="NCBI Taxonomy" id="348837"/>
    <lineage>
        <taxon>Eukaryota</taxon>
        <taxon>Metamonada</taxon>
        <taxon>Diplomonadida</taxon>
        <taxon>Hexamitidae</taxon>
        <taxon>Hexamitinae</taxon>
        <taxon>Spironucleus</taxon>
    </lineage>
</organism>
<dbReference type="AlphaFoldDB" id="V6LIE6"/>
<proteinExistence type="predicted"/>
<reference evidence="1" key="1">
    <citation type="journal article" date="2014" name="PLoS Genet.">
        <title>The Genome of Spironucleus salmonicida Highlights a Fish Pathogen Adapted to Fluctuating Environments.</title>
        <authorList>
            <person name="Xu F."/>
            <person name="Jerlstrom-Hultqvist J."/>
            <person name="Einarsson E."/>
            <person name="Astvaldsson A."/>
            <person name="Svard S.G."/>
            <person name="Andersson J.O."/>
        </authorList>
    </citation>
    <scope>NUCLEOTIDE SEQUENCE</scope>
</reference>
<sequence>MAKWAVVHLVPTRGENSPGLPLPLPFPDVRRSSSGGWQYRPVSPGVARTCLGGVRWREITLDGLPPHTSPCCHPTTHRTPKAMTQPKYIRHIPQLHIIIHTSIHTAWQIISLIPSYARRIIHFPYIQSSPNQKYEYYIKYIQLSSKNIIILLNIQHNNAIKQKYSCYSSGCNLIMVSILI</sequence>
<gene>
    <name evidence="1" type="ORF">SS50377_16159</name>
</gene>
<accession>V6LIE6</accession>
<protein>
    <submittedName>
        <fullName evidence="1">Uncharacterized protein</fullName>
    </submittedName>
</protein>
<dbReference type="EMBL" id="KI546129">
    <property type="protein sequence ID" value="EST44088.1"/>
    <property type="molecule type" value="Genomic_DNA"/>
</dbReference>